<dbReference type="InterPro" id="IPR029021">
    <property type="entry name" value="Prot-tyrosine_phosphatase-like"/>
</dbReference>
<evidence type="ECO:0000259" key="1">
    <source>
        <dbReference type="PROSITE" id="PS50056"/>
    </source>
</evidence>
<evidence type="ECO:0000313" key="3">
    <source>
        <dbReference type="Proteomes" id="UP001597135"/>
    </source>
</evidence>
<feature type="domain" description="Tyrosine specific protein phosphatases" evidence="1">
    <location>
        <begin position="89"/>
        <end position="153"/>
    </location>
</feature>
<reference evidence="3" key="1">
    <citation type="journal article" date="2019" name="Int. J. Syst. Evol. Microbiol.">
        <title>The Global Catalogue of Microorganisms (GCM) 10K type strain sequencing project: providing services to taxonomists for standard genome sequencing and annotation.</title>
        <authorList>
            <consortium name="The Broad Institute Genomics Platform"/>
            <consortium name="The Broad Institute Genome Sequencing Center for Infectious Disease"/>
            <person name="Wu L."/>
            <person name="Ma J."/>
        </authorList>
    </citation>
    <scope>NUCLEOTIDE SEQUENCE [LARGE SCALE GENOMIC DNA]</scope>
    <source>
        <strain evidence="3">CCUG 62953</strain>
    </source>
</reference>
<dbReference type="InterPro" id="IPR000387">
    <property type="entry name" value="Tyr_Pase_dom"/>
</dbReference>
<keyword evidence="3" id="KW-1185">Reference proteome</keyword>
<dbReference type="PROSITE" id="PS00383">
    <property type="entry name" value="TYR_PHOSPHATASE_1"/>
    <property type="match status" value="1"/>
</dbReference>
<evidence type="ECO:0000313" key="2">
    <source>
        <dbReference type="EMBL" id="MFD1341664.1"/>
    </source>
</evidence>
<comment type="caution">
    <text evidence="2">The sequence shown here is derived from an EMBL/GenBank/DDBJ whole genome shotgun (WGS) entry which is preliminary data.</text>
</comment>
<dbReference type="InterPro" id="IPR050561">
    <property type="entry name" value="PTP"/>
</dbReference>
<accession>A0ABW3ZFA7</accession>
<gene>
    <name evidence="2" type="ORF">ACFQ4E_04450</name>
</gene>
<sequence length="164" mass="17501">MTTLSALSLAGGILAIGPVPGATRDYDGDLDHILHWEPGLVVSLTSNGELRRARAATLGEDLQAAGIVWVHLPIEDYGTPDDHFMDVWPDLVAAVSQVLSGGGRVLLHCQGGCGRSGAVALRLMIALGEEPDTALERLRRVRPCAIETRAQMRWALAEDEEGKG</sequence>
<name>A0ABW3ZFA7_9RHOB</name>
<dbReference type="SUPFAM" id="SSF52799">
    <property type="entry name" value="(Phosphotyrosine protein) phosphatases II"/>
    <property type="match status" value="1"/>
</dbReference>
<dbReference type="PANTHER" id="PTHR23339">
    <property type="entry name" value="TYROSINE SPECIFIC PROTEIN PHOSPHATASE AND DUAL SPECIFICITY PROTEIN PHOSPHATASE"/>
    <property type="match status" value="1"/>
</dbReference>
<dbReference type="InterPro" id="IPR016130">
    <property type="entry name" value="Tyr_Pase_AS"/>
</dbReference>
<dbReference type="PROSITE" id="PS50056">
    <property type="entry name" value="TYR_PHOSPHATASE_2"/>
    <property type="match status" value="1"/>
</dbReference>
<dbReference type="Pfam" id="PF22785">
    <property type="entry name" value="Tc-R-P"/>
    <property type="match status" value="1"/>
</dbReference>
<dbReference type="Proteomes" id="UP001597135">
    <property type="component" value="Unassembled WGS sequence"/>
</dbReference>
<dbReference type="Gene3D" id="3.90.190.10">
    <property type="entry name" value="Protein tyrosine phosphatase superfamily"/>
    <property type="match status" value="1"/>
</dbReference>
<organism evidence="2 3">
    <name type="scientific">Litorisediminicola beolgyonensis</name>
    <dbReference type="NCBI Taxonomy" id="1173614"/>
    <lineage>
        <taxon>Bacteria</taxon>
        <taxon>Pseudomonadati</taxon>
        <taxon>Pseudomonadota</taxon>
        <taxon>Alphaproteobacteria</taxon>
        <taxon>Rhodobacterales</taxon>
        <taxon>Paracoccaceae</taxon>
        <taxon>Litorisediminicola</taxon>
    </lineage>
</organism>
<dbReference type="RefSeq" id="WP_386801730.1">
    <property type="nucleotide sequence ID" value="NZ_JBHTMU010000005.1"/>
</dbReference>
<protein>
    <submittedName>
        <fullName evidence="2">Protein phosphatase</fullName>
    </submittedName>
</protein>
<dbReference type="EMBL" id="JBHTMU010000005">
    <property type="protein sequence ID" value="MFD1341664.1"/>
    <property type="molecule type" value="Genomic_DNA"/>
</dbReference>
<proteinExistence type="predicted"/>